<accession>A0A8X8XY88</accession>
<feature type="region of interest" description="Disordered" evidence="1">
    <location>
        <begin position="328"/>
        <end position="349"/>
    </location>
</feature>
<dbReference type="InterPro" id="IPR044216">
    <property type="entry name" value="WDL7"/>
</dbReference>
<sequence>MGESSACLVRSFSQPTPASEEEKKRNPIDRALAASVSFGRFMSESLDWGKWSAFNNNRYLDEVEKYTKPGSVAAKKAYFEAHFKRRRAAKLLEQQNVAACSGTETENAENKIEDNSSVDFSHVQRAEIQSSIPIVPSGQSGDHDDTSVKRTMGDFKPGETAQTMATLAEHLKDDVCIGDTVSKKEDNTCIKDDFAIRNLAAGGKIPRAPSAKMLTEGAASKRPPSVEPIVPVQAKNSDNSPPESKRNSSGSSNKRRSYMTSLHMSINLASCPGMTQKDTSSGLPKIENQKVIRAPAKKYKNSALPQTSTRGSVNGLIRQFSVAPTAENRRTVRPHGDSIPETKTTDEKVQSPFAKYPKSSNIFGNKALLPTVPSSFTFKSEERAVKRREASHYFFLMLEQKAKSKEKHQMHARPQATGRNSGKDAGNSITLETSKAVEAPLRNITKKATGRNSDKDAGNSITLETSKAVDAPLRNVTKKIPTARPFFPKIEERAAAFKVQDSNIVRPPWKFSAKTEGSKDFTAKNSRTPSHSTKCQPKKIMNENACPNIQL</sequence>
<evidence type="ECO:0000313" key="2">
    <source>
        <dbReference type="EMBL" id="KAG6422378.1"/>
    </source>
</evidence>
<keyword evidence="3" id="KW-1185">Reference proteome</keyword>
<dbReference type="AlphaFoldDB" id="A0A8X8XY88"/>
<feature type="compositionally biased region" description="Polar residues" evidence="1">
    <location>
        <begin position="523"/>
        <end position="535"/>
    </location>
</feature>
<evidence type="ECO:0000313" key="3">
    <source>
        <dbReference type="Proteomes" id="UP000298416"/>
    </source>
</evidence>
<feature type="region of interest" description="Disordered" evidence="1">
    <location>
        <begin position="214"/>
        <end position="255"/>
    </location>
</feature>
<dbReference type="PANTHER" id="PTHR47067:SF16">
    <property type="entry name" value="TPX2 (TARGETING PROTEIN FOR XKLP2) PROTEIN FAMILY"/>
    <property type="match status" value="1"/>
</dbReference>
<protein>
    <recommendedName>
        <fullName evidence="4">TPX2 C-terminal domain-containing protein</fullName>
    </recommendedName>
</protein>
<feature type="region of interest" description="Disordered" evidence="1">
    <location>
        <begin position="133"/>
        <end position="156"/>
    </location>
</feature>
<feature type="region of interest" description="Disordered" evidence="1">
    <location>
        <begin position="513"/>
        <end position="537"/>
    </location>
</feature>
<dbReference type="PANTHER" id="PTHR47067">
    <property type="entry name" value="TPX2 (TARGETING PROTEIN FOR XKLP2) PROTEIN FAMILY-RELATED"/>
    <property type="match status" value="1"/>
</dbReference>
<dbReference type="Proteomes" id="UP000298416">
    <property type="component" value="Unassembled WGS sequence"/>
</dbReference>
<organism evidence="2">
    <name type="scientific">Salvia splendens</name>
    <name type="common">Scarlet sage</name>
    <dbReference type="NCBI Taxonomy" id="180675"/>
    <lineage>
        <taxon>Eukaryota</taxon>
        <taxon>Viridiplantae</taxon>
        <taxon>Streptophyta</taxon>
        <taxon>Embryophyta</taxon>
        <taxon>Tracheophyta</taxon>
        <taxon>Spermatophyta</taxon>
        <taxon>Magnoliopsida</taxon>
        <taxon>eudicotyledons</taxon>
        <taxon>Gunneridae</taxon>
        <taxon>Pentapetalae</taxon>
        <taxon>asterids</taxon>
        <taxon>lamiids</taxon>
        <taxon>Lamiales</taxon>
        <taxon>Lamiaceae</taxon>
        <taxon>Nepetoideae</taxon>
        <taxon>Mentheae</taxon>
        <taxon>Salviinae</taxon>
        <taxon>Salvia</taxon>
        <taxon>Salvia subgen. Calosphace</taxon>
        <taxon>core Calosphace</taxon>
    </lineage>
</organism>
<name>A0A8X8XY88_SALSN</name>
<evidence type="ECO:0000256" key="1">
    <source>
        <dbReference type="SAM" id="MobiDB-lite"/>
    </source>
</evidence>
<feature type="compositionally biased region" description="Basic and acidic residues" evidence="1">
    <location>
        <begin position="141"/>
        <end position="156"/>
    </location>
</feature>
<reference evidence="2" key="2">
    <citation type="submission" date="2020-08" db="EMBL/GenBank/DDBJ databases">
        <title>Plant Genome Project.</title>
        <authorList>
            <person name="Zhang R.-G."/>
        </authorList>
    </citation>
    <scope>NUCLEOTIDE SEQUENCE</scope>
    <source>
        <strain evidence="2">Huo1</strain>
        <tissue evidence="2">Leaf</tissue>
    </source>
</reference>
<feature type="region of interest" description="Disordered" evidence="1">
    <location>
        <begin position="1"/>
        <end position="26"/>
    </location>
</feature>
<comment type="caution">
    <text evidence="2">The sequence shown here is derived from an EMBL/GenBank/DDBJ whole genome shotgun (WGS) entry which is preliminary data.</text>
</comment>
<gene>
    <name evidence="2" type="ORF">SASPL_118946</name>
</gene>
<evidence type="ECO:0008006" key="4">
    <source>
        <dbReference type="Google" id="ProtNLM"/>
    </source>
</evidence>
<feature type="region of interest" description="Disordered" evidence="1">
    <location>
        <begin position="404"/>
        <end position="461"/>
    </location>
</feature>
<dbReference type="EMBL" id="PNBA02000006">
    <property type="protein sequence ID" value="KAG6422378.1"/>
    <property type="molecule type" value="Genomic_DNA"/>
</dbReference>
<proteinExistence type="predicted"/>
<reference evidence="2" key="1">
    <citation type="submission" date="2018-01" db="EMBL/GenBank/DDBJ databases">
        <authorList>
            <person name="Mao J.F."/>
        </authorList>
    </citation>
    <scope>NUCLEOTIDE SEQUENCE</scope>
    <source>
        <strain evidence="2">Huo1</strain>
        <tissue evidence="2">Leaf</tissue>
    </source>
</reference>